<sequence length="8" mass="865">MLDLISAC</sequence>
<proteinExistence type="predicted"/>
<reference evidence="1" key="2">
    <citation type="journal article" date="2015" name="Data Brief">
        <title>Shoot transcriptome of the giant reed, Arundo donax.</title>
        <authorList>
            <person name="Barrero R.A."/>
            <person name="Guerrero F.D."/>
            <person name="Moolhuijzen P."/>
            <person name="Goolsby J.A."/>
            <person name="Tidwell J."/>
            <person name="Bellgard S.E."/>
            <person name="Bellgard M.I."/>
        </authorList>
    </citation>
    <scope>NUCLEOTIDE SEQUENCE</scope>
    <source>
        <tissue evidence="1">Shoot tissue taken approximately 20 cm above the soil surface</tissue>
    </source>
</reference>
<reference evidence="1" key="1">
    <citation type="submission" date="2014-09" db="EMBL/GenBank/DDBJ databases">
        <authorList>
            <person name="Magalhaes I.L.F."/>
            <person name="Oliveira U."/>
            <person name="Santos F.R."/>
            <person name="Vidigal T.H.D.A."/>
            <person name="Brescovit A.D."/>
            <person name="Santos A.J."/>
        </authorList>
    </citation>
    <scope>NUCLEOTIDE SEQUENCE</scope>
    <source>
        <tissue evidence="1">Shoot tissue taken approximately 20 cm above the soil surface</tissue>
    </source>
</reference>
<accession>A0A0A8Z835</accession>
<organism evidence="1">
    <name type="scientific">Arundo donax</name>
    <name type="common">Giant reed</name>
    <name type="synonym">Donax arundinaceus</name>
    <dbReference type="NCBI Taxonomy" id="35708"/>
    <lineage>
        <taxon>Eukaryota</taxon>
        <taxon>Viridiplantae</taxon>
        <taxon>Streptophyta</taxon>
        <taxon>Embryophyta</taxon>
        <taxon>Tracheophyta</taxon>
        <taxon>Spermatophyta</taxon>
        <taxon>Magnoliopsida</taxon>
        <taxon>Liliopsida</taxon>
        <taxon>Poales</taxon>
        <taxon>Poaceae</taxon>
        <taxon>PACMAD clade</taxon>
        <taxon>Arundinoideae</taxon>
        <taxon>Arundineae</taxon>
        <taxon>Arundo</taxon>
    </lineage>
</organism>
<evidence type="ECO:0000313" key="1">
    <source>
        <dbReference type="EMBL" id="JAD34966.1"/>
    </source>
</evidence>
<dbReference type="EMBL" id="GBRH01262929">
    <property type="protein sequence ID" value="JAD34966.1"/>
    <property type="molecule type" value="Transcribed_RNA"/>
</dbReference>
<name>A0A0A8Z835_ARUDO</name>
<protein>
    <submittedName>
        <fullName evidence="1">Uncharacterized protein</fullName>
    </submittedName>
</protein>